<dbReference type="eggNOG" id="KOG3417">
    <property type="taxonomic scope" value="Eukaryota"/>
</dbReference>
<sequence>MSLMTSRHRDLPSREERGQVNDADEDTQSVSRAAQRSRASTTRAVDIFQDAMDVQPEWVEALHAYTPSDAMLARPQDTSDGEPSAQKACLAFNPGDLIRVIHKDPSGWWDGCIKQERALVRGWFPSNYVREIQIESLRDGAGQAAAADDTVVASSSADTLVISSSHAAPTLEERRPSLRLAQSYDHSRVNSVREGRPVLTSAHSSPARSNAPSPASQVLDAKRATGAAMIGSAALSRARTTDAPEFTDMLRATRHAIGLLRKAVSARDLSHYQPSTACLISAIRAVLCATGCLDRDSEQLACFPQLAIQRKLVLSALARLVNQARKASTLDENVAPGSEAPIGPTALVMIDMAEGVMAQIEQFLASLFECGYDPVKPPDSPRMREPSSDTVTGPVQEPRGELARPTSRLLPRASFLSGARKSSNPKKPELHKVRSLGDLRNRRRSAKDSAPVPMPGSPRLEDSMPIRPLLQRGSTAMRSFMQAAEQQPTVSADAQSGWHAPLRLHTAAEIKSIMSQLHAQLLRTVAAFVSQAQVHTSTSHATSFLYLLDLAEEVIGTVREILDIIDVMRSSDSDRAIEDAHLLDISSNAVSRASIDLAQATEISLKRNATASDHRHLLHCATLVLQTAAESSSAVTIYLSHRLAEDGYALSEPASSSIVRRNGSPDELAFALARLANQRQDLQTSEPEDFARARSSYERIELLAAAQHSAKPDTHTSAGGRPQLMTDRSSIYGVQYQGGESMHRELSSRTSASTASSWRSGASDADTNNTSPRSSCGTPIELREFHDIARVQDGSRLPAGARLPASAKRAEELAFMRNEDKSATAHVDGGSIRRDYEPREICFNADGHITGGTLRCLVERLTLSDTTIDPIFASTFLMTFRLFASPASFVQALIERYDSQIRSQVQPTNRATPVSLRIYNCLKSWLETYWQQDTDAVVLDQLDVFAREALTATLPTPAQRLLDLIARRRYSVGGLAQRSLKRMTSIDCIKSSFQPNANDQAQYSPPAQLLAPPTPLLNKGAMQTLRSGSFDRIGVLDFDPLELARQLTLMESRLFCAITTRELLGQEFSKKQGTAINVKAMSSLSTRLTGWVAETIVAEQDAKKRAVLLKYFIKLADRCNCLRNYNCLMAIMAALDSSTISRLKKTWEGLSAKYKQLVECLRKSVEHTRNYSDYRAMIRNAVPPALPFLGLYLTDLTFCQDGNAATRPSPQDKTLQLINFDRYQKIAKTVRDLQRFQVPYNLSEIPEIQAYLDHVLRSLPTESNDLYRRNNTCDQGANEARYRCQRACRNVHASRFVML</sequence>
<dbReference type="CDD" id="cd00155">
    <property type="entry name" value="RasGEF"/>
    <property type="match status" value="1"/>
</dbReference>
<dbReference type="SMART" id="SM00326">
    <property type="entry name" value="SH3"/>
    <property type="match status" value="1"/>
</dbReference>
<evidence type="ECO:0000256" key="3">
    <source>
        <dbReference type="PROSITE-ProRule" id="PRU00168"/>
    </source>
</evidence>
<evidence type="ECO:0008006" key="11">
    <source>
        <dbReference type="Google" id="ProtNLM"/>
    </source>
</evidence>
<dbReference type="PANTHER" id="PTHR23113:SF354">
    <property type="entry name" value="BUD SITE SELECTION PROTEIN 5"/>
    <property type="match status" value="1"/>
</dbReference>
<dbReference type="InterPro" id="IPR023578">
    <property type="entry name" value="Ras_GEF_dom_sf"/>
</dbReference>
<feature type="region of interest" description="Disordered" evidence="5">
    <location>
        <begin position="375"/>
        <end position="464"/>
    </location>
</feature>
<gene>
    <name evidence="9" type="primary">Mo02474</name>
    <name evidence="9" type="ORF">E5Q_02474</name>
</gene>
<evidence type="ECO:0000256" key="2">
    <source>
        <dbReference type="ARBA" id="ARBA00022658"/>
    </source>
</evidence>
<dbReference type="InParanoid" id="G7DZ07"/>
<dbReference type="Pfam" id="PF00617">
    <property type="entry name" value="RasGEF"/>
    <property type="match status" value="1"/>
</dbReference>
<accession>G7DZ07</accession>
<name>G7DZ07_MIXOS</name>
<feature type="compositionally biased region" description="Low complexity" evidence="5">
    <location>
        <begin position="28"/>
        <end position="42"/>
    </location>
</feature>
<dbReference type="Pfam" id="PF07653">
    <property type="entry name" value="SH3_2"/>
    <property type="match status" value="1"/>
</dbReference>
<dbReference type="EMBL" id="BABT02000067">
    <property type="protein sequence ID" value="GAA95817.1"/>
    <property type="molecule type" value="Genomic_DNA"/>
</dbReference>
<dbReference type="PROSITE" id="PS50009">
    <property type="entry name" value="RASGEF_CAT"/>
    <property type="match status" value="1"/>
</dbReference>
<dbReference type="InterPro" id="IPR036964">
    <property type="entry name" value="RASGEF_cat_dom_sf"/>
</dbReference>
<dbReference type="PROSITE" id="PS50002">
    <property type="entry name" value="SH3"/>
    <property type="match status" value="1"/>
</dbReference>
<dbReference type="PROSITE" id="PS50212">
    <property type="entry name" value="RASGEF_NTER"/>
    <property type="match status" value="1"/>
</dbReference>
<dbReference type="SMART" id="SM00147">
    <property type="entry name" value="RasGEF"/>
    <property type="match status" value="1"/>
</dbReference>
<dbReference type="STRING" id="764103.G7DZ07"/>
<dbReference type="HOGENOM" id="CLU_002116_0_0_1"/>
<evidence type="ECO:0000259" key="7">
    <source>
        <dbReference type="PROSITE" id="PS50009"/>
    </source>
</evidence>
<dbReference type="SMART" id="SM00229">
    <property type="entry name" value="RasGEFN"/>
    <property type="match status" value="1"/>
</dbReference>
<dbReference type="InterPro" id="IPR000651">
    <property type="entry name" value="Ras-like_Gua-exchang_fac_N"/>
</dbReference>
<dbReference type="Gene3D" id="2.30.30.40">
    <property type="entry name" value="SH3 Domains"/>
    <property type="match status" value="1"/>
</dbReference>
<dbReference type="GO" id="GO:0007265">
    <property type="term" value="P:Ras protein signal transduction"/>
    <property type="evidence" value="ECO:0007669"/>
    <property type="project" value="TreeGrafter"/>
</dbReference>
<feature type="domain" description="Ras-GEF" evidence="7">
    <location>
        <begin position="1039"/>
        <end position="1269"/>
    </location>
</feature>
<feature type="compositionally biased region" description="Basic and acidic residues" evidence="5">
    <location>
        <begin position="185"/>
        <end position="196"/>
    </location>
</feature>
<keyword evidence="1 4" id="KW-0728">SH3 domain</keyword>
<organism evidence="9 10">
    <name type="scientific">Mixia osmundae (strain CBS 9802 / IAM 14324 / JCM 22182 / KY 12970)</name>
    <dbReference type="NCBI Taxonomy" id="764103"/>
    <lineage>
        <taxon>Eukaryota</taxon>
        <taxon>Fungi</taxon>
        <taxon>Dikarya</taxon>
        <taxon>Basidiomycota</taxon>
        <taxon>Pucciniomycotina</taxon>
        <taxon>Mixiomycetes</taxon>
        <taxon>Mixiales</taxon>
        <taxon>Mixiaceae</taxon>
        <taxon>Mixia</taxon>
    </lineage>
</organism>
<feature type="compositionally biased region" description="Low complexity" evidence="5">
    <location>
        <begin position="201"/>
        <end position="216"/>
    </location>
</feature>
<evidence type="ECO:0000259" key="6">
    <source>
        <dbReference type="PROSITE" id="PS50002"/>
    </source>
</evidence>
<dbReference type="SUPFAM" id="SSF48366">
    <property type="entry name" value="Ras GEF"/>
    <property type="match status" value="1"/>
</dbReference>
<evidence type="ECO:0000256" key="5">
    <source>
        <dbReference type="SAM" id="MobiDB-lite"/>
    </source>
</evidence>
<dbReference type="CDD" id="cd06224">
    <property type="entry name" value="REM"/>
    <property type="match status" value="1"/>
</dbReference>
<dbReference type="InterPro" id="IPR001895">
    <property type="entry name" value="RASGEF_cat_dom"/>
</dbReference>
<keyword evidence="10" id="KW-1185">Reference proteome</keyword>
<feature type="compositionally biased region" description="Polar residues" evidence="5">
    <location>
        <begin position="765"/>
        <end position="777"/>
    </location>
</feature>
<feature type="region of interest" description="Disordered" evidence="5">
    <location>
        <begin position="1"/>
        <end position="42"/>
    </location>
</feature>
<feature type="compositionally biased region" description="Basic and acidic residues" evidence="5">
    <location>
        <begin position="426"/>
        <end position="440"/>
    </location>
</feature>
<evidence type="ECO:0000313" key="9">
    <source>
        <dbReference type="EMBL" id="GAA95817.1"/>
    </source>
</evidence>
<feature type="region of interest" description="Disordered" evidence="5">
    <location>
        <begin position="173"/>
        <end position="218"/>
    </location>
</feature>
<dbReference type="GO" id="GO:0005085">
    <property type="term" value="F:guanyl-nucleotide exchange factor activity"/>
    <property type="evidence" value="ECO:0007669"/>
    <property type="project" value="UniProtKB-KW"/>
</dbReference>
<dbReference type="InterPro" id="IPR008937">
    <property type="entry name" value="Ras-like_GEF"/>
</dbReference>
<reference evidence="9 10" key="1">
    <citation type="journal article" date="2011" name="J. Gen. Appl. Microbiol.">
        <title>Draft genome sequencing of the enigmatic basidiomycete Mixia osmundae.</title>
        <authorList>
            <person name="Nishida H."/>
            <person name="Nagatsuka Y."/>
            <person name="Sugiyama J."/>
        </authorList>
    </citation>
    <scope>NUCLEOTIDE SEQUENCE [LARGE SCALE GENOMIC DNA]</scope>
    <source>
        <strain evidence="10">CBS 9802 / IAM 14324 / JCM 22182 / KY 12970</strain>
    </source>
</reference>
<feature type="compositionally biased region" description="Basic and acidic residues" evidence="5">
    <location>
        <begin position="7"/>
        <end position="19"/>
    </location>
</feature>
<comment type="caution">
    <text evidence="9">The sequence shown here is derived from an EMBL/GenBank/DDBJ whole genome shotgun (WGS) entry which is preliminary data.</text>
</comment>
<evidence type="ECO:0000256" key="4">
    <source>
        <dbReference type="PROSITE-ProRule" id="PRU00192"/>
    </source>
</evidence>
<feature type="compositionally biased region" description="Low complexity" evidence="5">
    <location>
        <begin position="748"/>
        <end position="763"/>
    </location>
</feature>
<dbReference type="Proteomes" id="UP000009131">
    <property type="component" value="Unassembled WGS sequence"/>
</dbReference>
<dbReference type="InterPro" id="IPR001452">
    <property type="entry name" value="SH3_domain"/>
</dbReference>
<dbReference type="Gene3D" id="1.20.870.10">
    <property type="entry name" value="Son of sevenless (SoS) protein Chain: S domain 1"/>
    <property type="match status" value="1"/>
</dbReference>
<proteinExistence type="predicted"/>
<dbReference type="Pfam" id="PF00618">
    <property type="entry name" value="RasGEF_N"/>
    <property type="match status" value="1"/>
</dbReference>
<keyword evidence="2 3" id="KW-0344">Guanine-nucleotide releasing factor</keyword>
<feature type="domain" description="N-terminal Ras-GEF" evidence="8">
    <location>
        <begin position="845"/>
        <end position="969"/>
    </location>
</feature>
<dbReference type="SUPFAM" id="SSF50044">
    <property type="entry name" value="SH3-domain"/>
    <property type="match status" value="1"/>
</dbReference>
<evidence type="ECO:0000256" key="1">
    <source>
        <dbReference type="ARBA" id="ARBA00022443"/>
    </source>
</evidence>
<feature type="region of interest" description="Disordered" evidence="5">
    <location>
        <begin position="706"/>
        <end position="778"/>
    </location>
</feature>
<dbReference type="GO" id="GO:0005886">
    <property type="term" value="C:plasma membrane"/>
    <property type="evidence" value="ECO:0007669"/>
    <property type="project" value="TreeGrafter"/>
</dbReference>
<dbReference type="Gene3D" id="1.10.840.10">
    <property type="entry name" value="Ras guanine-nucleotide exchange factors catalytic domain"/>
    <property type="match status" value="1"/>
</dbReference>
<dbReference type="InterPro" id="IPR036028">
    <property type="entry name" value="SH3-like_dom_sf"/>
</dbReference>
<evidence type="ECO:0000259" key="8">
    <source>
        <dbReference type="PROSITE" id="PS50212"/>
    </source>
</evidence>
<protein>
    <recommendedName>
        <fullName evidence="11">Ras GEF</fullName>
    </recommendedName>
</protein>
<dbReference type="OrthoDB" id="28357at2759"/>
<reference evidence="9 10" key="2">
    <citation type="journal article" date="2012" name="Open Biol.">
        <title>Characteristics of nucleosomes and linker DNA regions on the genome of the basidiomycete Mixia osmundae revealed by mono- and dinucleosome mapping.</title>
        <authorList>
            <person name="Nishida H."/>
            <person name="Kondo S."/>
            <person name="Matsumoto T."/>
            <person name="Suzuki Y."/>
            <person name="Yoshikawa H."/>
            <person name="Taylor T.D."/>
            <person name="Sugiyama J."/>
        </authorList>
    </citation>
    <scope>NUCLEOTIDE SEQUENCE [LARGE SCALE GENOMIC DNA]</scope>
    <source>
        <strain evidence="10">CBS 9802 / IAM 14324 / JCM 22182 / KY 12970</strain>
    </source>
</reference>
<feature type="domain" description="SH3" evidence="6">
    <location>
        <begin position="54"/>
        <end position="134"/>
    </location>
</feature>
<evidence type="ECO:0000313" key="10">
    <source>
        <dbReference type="Proteomes" id="UP000009131"/>
    </source>
</evidence>
<dbReference type="PANTHER" id="PTHR23113">
    <property type="entry name" value="GUANINE NUCLEOTIDE EXCHANGE FACTOR"/>
    <property type="match status" value="1"/>
</dbReference>